<dbReference type="AlphaFoldDB" id="A0ABD2WXA7"/>
<organism evidence="1 2">
    <name type="scientific">Trichogramma kaykai</name>
    <dbReference type="NCBI Taxonomy" id="54128"/>
    <lineage>
        <taxon>Eukaryota</taxon>
        <taxon>Metazoa</taxon>
        <taxon>Ecdysozoa</taxon>
        <taxon>Arthropoda</taxon>
        <taxon>Hexapoda</taxon>
        <taxon>Insecta</taxon>
        <taxon>Pterygota</taxon>
        <taxon>Neoptera</taxon>
        <taxon>Endopterygota</taxon>
        <taxon>Hymenoptera</taxon>
        <taxon>Apocrita</taxon>
        <taxon>Proctotrupomorpha</taxon>
        <taxon>Chalcidoidea</taxon>
        <taxon>Trichogrammatidae</taxon>
        <taxon>Trichogramma</taxon>
    </lineage>
</organism>
<proteinExistence type="predicted"/>
<dbReference type="Proteomes" id="UP001627154">
    <property type="component" value="Unassembled WGS sequence"/>
</dbReference>
<protein>
    <submittedName>
        <fullName evidence="1">Uncharacterized protein</fullName>
    </submittedName>
</protein>
<name>A0ABD2WXA7_9HYME</name>
<evidence type="ECO:0000313" key="2">
    <source>
        <dbReference type="Proteomes" id="UP001627154"/>
    </source>
</evidence>
<gene>
    <name evidence="1" type="ORF">TKK_008684</name>
</gene>
<sequence>MLWRLFRLSISTVSIMQSSNNKRKYKPLTSKSTAKVTPVQKDLTLEEKVEIDKKRILSAAIRLINANYETGCKHQSGRDTGKLCDPCVKERYSEHFKRTCDRQESCDEEKDDPIDAEYKSLFLSDNEDDDDYFEQFVKRMEDEFAQREDLKKNNPKAWQVIRAMEEEQISPAPKRRRKLKKFTKPMEQTMAIISRFRNELVYGTESKPRNKIWNSTFNPNEKNALDSKENISSLPPEMGCNGKATAKTKNLNLTNIWEKYGISVPLTQENMKSKLYTPGHVGRWVDRTEPSPTCKSIKYVKFKVHLFFYYNLEFSNRSDAATCYSMKDENEVVETRSPFGKNASPCRTYTKSSTLITEKSSPPIDSTGTKSNTVVRFRPSPPEYISCSSYGEKLSDSPSSLLNNEMMFDNDQIIEENDTMDGVMAPQQFYSHLGSCDDSQYLQRMHSTTCNEFPSKQQPNMFQYNGFEQQISSGGNFNNYPEHQFIQARTATTIQTNCLFNSDKSETKIDSFLRNFTYNTENRRRKMEFKYEMKVKYF</sequence>
<dbReference type="EMBL" id="JBJJXI010000062">
    <property type="protein sequence ID" value="KAL3397585.1"/>
    <property type="molecule type" value="Genomic_DNA"/>
</dbReference>
<comment type="caution">
    <text evidence="1">The sequence shown here is derived from an EMBL/GenBank/DDBJ whole genome shotgun (WGS) entry which is preliminary data.</text>
</comment>
<accession>A0ABD2WXA7</accession>
<keyword evidence="2" id="KW-1185">Reference proteome</keyword>
<evidence type="ECO:0000313" key="1">
    <source>
        <dbReference type="EMBL" id="KAL3397585.1"/>
    </source>
</evidence>
<reference evidence="1 2" key="1">
    <citation type="journal article" date="2024" name="bioRxiv">
        <title>A reference genome for Trichogramma kaykai: A tiny desert-dwelling parasitoid wasp with competing sex-ratio distorters.</title>
        <authorList>
            <person name="Culotta J."/>
            <person name="Lindsey A.R."/>
        </authorList>
    </citation>
    <scope>NUCLEOTIDE SEQUENCE [LARGE SCALE GENOMIC DNA]</scope>
    <source>
        <strain evidence="1 2">KSX58</strain>
    </source>
</reference>